<keyword evidence="3 6" id="KW-0812">Transmembrane</keyword>
<keyword evidence="4 6" id="KW-1133">Transmembrane helix</keyword>
<dbReference type="SUPFAM" id="SSF103473">
    <property type="entry name" value="MFS general substrate transporter"/>
    <property type="match status" value="1"/>
</dbReference>
<evidence type="ECO:0000256" key="6">
    <source>
        <dbReference type="SAM" id="Phobius"/>
    </source>
</evidence>
<feature type="transmembrane region" description="Helical" evidence="6">
    <location>
        <begin position="445"/>
        <end position="465"/>
    </location>
</feature>
<dbReference type="Gene3D" id="1.20.1250.20">
    <property type="entry name" value="MFS general substrate transporter like domains"/>
    <property type="match status" value="1"/>
</dbReference>
<feature type="transmembrane region" description="Helical" evidence="6">
    <location>
        <begin position="224"/>
        <end position="243"/>
    </location>
</feature>
<evidence type="ECO:0000256" key="5">
    <source>
        <dbReference type="ARBA" id="ARBA00023136"/>
    </source>
</evidence>
<feature type="transmembrane region" description="Helical" evidence="6">
    <location>
        <begin position="33"/>
        <end position="53"/>
    </location>
</feature>
<feature type="transmembrane region" description="Helical" evidence="6">
    <location>
        <begin position="351"/>
        <end position="370"/>
    </location>
</feature>
<evidence type="ECO:0000256" key="4">
    <source>
        <dbReference type="ARBA" id="ARBA00022989"/>
    </source>
</evidence>
<comment type="caution">
    <text evidence="7">The sequence shown here is derived from an EMBL/GenBank/DDBJ whole genome shotgun (WGS) entry which is preliminary data.</text>
</comment>
<evidence type="ECO:0000256" key="3">
    <source>
        <dbReference type="ARBA" id="ARBA00022692"/>
    </source>
</evidence>
<dbReference type="PANTHER" id="PTHR19432:SF26">
    <property type="entry name" value="MAJOR FACILITATOR SUPERFAMILY (MFS) PROFILE DOMAIN-CONTAINING PROTEIN"/>
    <property type="match status" value="1"/>
</dbReference>
<dbReference type="PANTHER" id="PTHR19432">
    <property type="entry name" value="SUGAR TRANSPORTER"/>
    <property type="match status" value="1"/>
</dbReference>
<dbReference type="EMBL" id="JAPFFF010000060">
    <property type="protein sequence ID" value="KAK8837364.1"/>
    <property type="molecule type" value="Genomic_DNA"/>
</dbReference>
<reference evidence="7 8" key="1">
    <citation type="submission" date="2024-04" db="EMBL/GenBank/DDBJ databases">
        <title>Tritrichomonas musculus Genome.</title>
        <authorList>
            <person name="Alves-Ferreira E."/>
            <person name="Grigg M."/>
            <person name="Lorenzi H."/>
            <person name="Galac M."/>
        </authorList>
    </citation>
    <scope>NUCLEOTIDE SEQUENCE [LARGE SCALE GENOMIC DNA]</scope>
    <source>
        <strain evidence="7 8">EAF2021</strain>
    </source>
</reference>
<feature type="transmembrane region" description="Helical" evidence="6">
    <location>
        <begin position="410"/>
        <end position="433"/>
    </location>
</feature>
<name>A0ABR2GTU5_9EUKA</name>
<feature type="transmembrane region" description="Helical" evidence="6">
    <location>
        <begin position="321"/>
        <end position="339"/>
    </location>
</feature>
<evidence type="ECO:0000313" key="8">
    <source>
        <dbReference type="Proteomes" id="UP001470230"/>
    </source>
</evidence>
<evidence type="ECO:0000256" key="1">
    <source>
        <dbReference type="ARBA" id="ARBA00004141"/>
    </source>
</evidence>
<keyword evidence="5 6" id="KW-0472">Membrane</keyword>
<gene>
    <name evidence="7" type="ORF">M9Y10_036797</name>
</gene>
<keyword evidence="2" id="KW-0813">Transport</keyword>
<evidence type="ECO:0000256" key="2">
    <source>
        <dbReference type="ARBA" id="ARBA00022448"/>
    </source>
</evidence>
<dbReference type="Proteomes" id="UP001470230">
    <property type="component" value="Unassembled WGS sequence"/>
</dbReference>
<accession>A0ABR2GTU5</accession>
<dbReference type="Pfam" id="PF07690">
    <property type="entry name" value="MFS_1"/>
    <property type="match status" value="1"/>
</dbReference>
<evidence type="ECO:0008006" key="9">
    <source>
        <dbReference type="Google" id="ProtNLM"/>
    </source>
</evidence>
<feature type="transmembrane region" description="Helical" evidence="6">
    <location>
        <begin position="73"/>
        <end position="93"/>
    </location>
</feature>
<comment type="subcellular location">
    <subcellularLocation>
        <location evidence="1">Membrane</location>
        <topology evidence="1">Multi-pass membrane protein</topology>
    </subcellularLocation>
</comment>
<dbReference type="InterPro" id="IPR036259">
    <property type="entry name" value="MFS_trans_sf"/>
</dbReference>
<protein>
    <recommendedName>
        <fullName evidence="9">Major facilitator superfamily transporter</fullName>
    </recommendedName>
</protein>
<organism evidence="7 8">
    <name type="scientific">Tritrichomonas musculus</name>
    <dbReference type="NCBI Taxonomy" id="1915356"/>
    <lineage>
        <taxon>Eukaryota</taxon>
        <taxon>Metamonada</taxon>
        <taxon>Parabasalia</taxon>
        <taxon>Tritrichomonadida</taxon>
        <taxon>Tritrichomonadidae</taxon>
        <taxon>Tritrichomonas</taxon>
    </lineage>
</organism>
<keyword evidence="8" id="KW-1185">Reference proteome</keyword>
<feature type="transmembrane region" description="Helical" evidence="6">
    <location>
        <begin position="376"/>
        <end position="398"/>
    </location>
</feature>
<sequence length="477" mass="52619">MKKNTTKEKENNATVTSSEKKWIPLRERKSISIFRIFAICSNQIALSFIWVPLSVLTAPMCKKLGLSHFSTSLVMLIGPLTGLIVPPIVSALSDSTTLKMGPRRIYIILGEILVIIGLPMIGFCREISTHFNPLSFILPEPKEGEIRDTNKEATFYFVIGELLALVGGNMANGPGRAMCTEVVPPSQKVLASSIIALDNALAALISNSIGAFKLYRYTNFSNETFVMIVSCVIGIAAITFSVISTPEEQLKVKPKSCNPITVLIDSVCSIDKNMFFILCSNFFYGFGYSQFYAQGANYIAGHKFGGVPNAPDGIFDAGISYYQFLMLFLTCSQLVCSSVNTKLIKRIGFKWAWSIAMIFQATSDILLFIIKSKKYLFIPYILCGFTSVMNNSVPLSYVSLNAPPEQSAGYITLLILTNNISAMLANVFLYMFLGSMPFFMEDQGRLIALGSIFCIISFFTCRIGYGTKAKAKKDKTE</sequence>
<feature type="transmembrane region" description="Helical" evidence="6">
    <location>
        <begin position="105"/>
        <end position="123"/>
    </location>
</feature>
<evidence type="ECO:0000313" key="7">
    <source>
        <dbReference type="EMBL" id="KAK8837364.1"/>
    </source>
</evidence>
<dbReference type="InterPro" id="IPR011701">
    <property type="entry name" value="MFS"/>
</dbReference>
<proteinExistence type="predicted"/>